<dbReference type="SUPFAM" id="SSF52833">
    <property type="entry name" value="Thioredoxin-like"/>
    <property type="match status" value="1"/>
</dbReference>
<reference evidence="2" key="1">
    <citation type="submission" date="2017-05" db="EMBL/GenBank/DDBJ databases">
        <authorList>
            <person name="Ray J."/>
            <person name="Price M."/>
            <person name="Deutschbauer A."/>
        </authorList>
    </citation>
    <scope>NUCLEOTIDE SEQUENCE [LARGE SCALE GENOMIC DNA]</scope>
    <source>
        <strain evidence="2">DSM 19842</strain>
    </source>
</reference>
<keyword evidence="2" id="KW-1185">Reference proteome</keyword>
<dbReference type="Gene3D" id="3.40.30.10">
    <property type="entry name" value="Glutaredoxin"/>
    <property type="match status" value="1"/>
</dbReference>
<accession>A0A1X9YU94</accession>
<dbReference type="KEGG" id="pact:CA264_13885"/>
<dbReference type="CDD" id="cd03025">
    <property type="entry name" value="DsbA_FrnE_like"/>
    <property type="match status" value="1"/>
</dbReference>
<dbReference type="PANTHER" id="PTHR13887">
    <property type="entry name" value="GLUTATHIONE S-TRANSFERASE KAPPA"/>
    <property type="match status" value="1"/>
</dbReference>
<organism evidence="1 2">
    <name type="scientific">Pontibacter actiniarum</name>
    <dbReference type="NCBI Taxonomy" id="323450"/>
    <lineage>
        <taxon>Bacteria</taxon>
        <taxon>Pseudomonadati</taxon>
        <taxon>Bacteroidota</taxon>
        <taxon>Cytophagia</taxon>
        <taxon>Cytophagales</taxon>
        <taxon>Hymenobacteraceae</taxon>
        <taxon>Pontibacter</taxon>
    </lineage>
</organism>
<dbReference type="Gene3D" id="1.10.472.60">
    <property type="entry name" value="putative protein disulfide isomerase domain"/>
    <property type="match status" value="1"/>
</dbReference>
<protein>
    <submittedName>
        <fullName evidence="1">DsbA family protein</fullName>
    </submittedName>
</protein>
<dbReference type="Proteomes" id="UP000266292">
    <property type="component" value="Chromosome"/>
</dbReference>
<dbReference type="OrthoDB" id="9813770at2"/>
<dbReference type="PANTHER" id="PTHR13887:SF54">
    <property type="entry name" value="DSBA FAMILY PROTEIN"/>
    <property type="match status" value="1"/>
</dbReference>
<proteinExistence type="predicted"/>
<dbReference type="STRING" id="709015.GCA_000472485_02818"/>
<gene>
    <name evidence="1" type="ORF">CA264_13885</name>
</gene>
<evidence type="ECO:0000313" key="2">
    <source>
        <dbReference type="Proteomes" id="UP000266292"/>
    </source>
</evidence>
<dbReference type="AlphaFoldDB" id="A0A1X9YU94"/>
<sequence>MIDKENKQEKNQEAGSVEIEVYTDPLCCWSWAFEPQWRRLRFEYSGKVKWRYIMGGLIANWDSFNDPMNSVNRPLQMGPLWLEVKYKSGMPIQDKVWYQNPPKSSYPACIAVKAAEMQSPTAAEVYLRKVREAVMLHGKDISDWEVLQKVGHELAKAQPGLLDGEKLQQDMGSKDARSAFEQDLQKVRLHGISRFPTLTIKKAGEENGVMIVGYRPYEALQTALEQVEPNLQPTKQATDEEAYKAYWHDATAREVQEALGAGVA</sequence>
<dbReference type="InterPro" id="IPR036249">
    <property type="entry name" value="Thioredoxin-like_sf"/>
</dbReference>
<dbReference type="Pfam" id="PF13743">
    <property type="entry name" value="Thioredoxin_5"/>
    <property type="match status" value="1"/>
</dbReference>
<dbReference type="RefSeq" id="WP_025608000.1">
    <property type="nucleotide sequence ID" value="NZ_CP021235.1"/>
</dbReference>
<evidence type="ECO:0000313" key="1">
    <source>
        <dbReference type="EMBL" id="ARS36438.1"/>
    </source>
</evidence>
<name>A0A1X9YU94_9BACT</name>
<dbReference type="EMBL" id="CP021235">
    <property type="protein sequence ID" value="ARS36438.1"/>
    <property type="molecule type" value="Genomic_DNA"/>
</dbReference>